<keyword evidence="3" id="KW-0997">Cell inner membrane</keyword>
<dbReference type="GO" id="GO:0016746">
    <property type="term" value="F:acyltransferase activity"/>
    <property type="evidence" value="ECO:0007669"/>
    <property type="project" value="UniProtKB-KW"/>
</dbReference>
<accession>A0AAJ5WLR3</accession>
<dbReference type="AlphaFoldDB" id="A0AAJ5WLR3"/>
<keyword evidence="2" id="KW-1003">Cell membrane</keyword>
<evidence type="ECO:0000256" key="3">
    <source>
        <dbReference type="ARBA" id="ARBA00022519"/>
    </source>
</evidence>
<keyword evidence="4" id="KW-0808">Transferase</keyword>
<dbReference type="EMBL" id="CP119311">
    <property type="protein sequence ID" value="WEK34256.1"/>
    <property type="molecule type" value="Genomic_DNA"/>
</dbReference>
<evidence type="ECO:0000256" key="2">
    <source>
        <dbReference type="ARBA" id="ARBA00022475"/>
    </source>
</evidence>
<organism evidence="7 8">
    <name type="scientific">Candidatus Pseudobacter hemicellulosilyticus</name>
    <dbReference type="NCBI Taxonomy" id="3121375"/>
    <lineage>
        <taxon>Bacteria</taxon>
        <taxon>Pseudomonadati</taxon>
        <taxon>Bacteroidota</taxon>
        <taxon>Chitinophagia</taxon>
        <taxon>Chitinophagales</taxon>
        <taxon>Chitinophagaceae</taxon>
        <taxon>Pseudobacter</taxon>
    </lineage>
</organism>
<name>A0AAJ5WLR3_9BACT</name>
<evidence type="ECO:0000256" key="1">
    <source>
        <dbReference type="ARBA" id="ARBA00004533"/>
    </source>
</evidence>
<proteinExistence type="predicted"/>
<gene>
    <name evidence="7" type="ORF">P0Y53_17350</name>
</gene>
<dbReference type="PANTHER" id="PTHR30606:SF10">
    <property type="entry name" value="PHOSPHATIDYLINOSITOL MANNOSIDE ACYLTRANSFERASE"/>
    <property type="match status" value="1"/>
</dbReference>
<evidence type="ECO:0000313" key="7">
    <source>
        <dbReference type="EMBL" id="WEK34256.1"/>
    </source>
</evidence>
<dbReference type="GO" id="GO:0009247">
    <property type="term" value="P:glycolipid biosynthetic process"/>
    <property type="evidence" value="ECO:0007669"/>
    <property type="project" value="UniProtKB-ARBA"/>
</dbReference>
<evidence type="ECO:0000313" key="8">
    <source>
        <dbReference type="Proteomes" id="UP001220610"/>
    </source>
</evidence>
<keyword evidence="6 7" id="KW-0012">Acyltransferase</keyword>
<dbReference type="InterPro" id="IPR004960">
    <property type="entry name" value="LipA_acyltrans"/>
</dbReference>
<comment type="subcellular location">
    <subcellularLocation>
        <location evidence="1">Cell inner membrane</location>
    </subcellularLocation>
</comment>
<dbReference type="CDD" id="cd07984">
    <property type="entry name" value="LPLAT_LABLAT-like"/>
    <property type="match status" value="1"/>
</dbReference>
<sequence length="249" mass="28721">MLSYILGKVCRYRSGVCIQNLSRSFPGYSYNEINACAEAFYRNLSRIVWETCFPSLTKLVVHLSALQIIKELGRRQRPVILLLGHYGNWEVLNKLPQCTGMPVKALYKPIRIQWIDTLVRKRRIRYGLELVKSGQALKVLLNNKDHNSLLLFVADQFPGNNKGIEVDFLHQETRMFAGAEQLARRLDAAVAYLELSARPGHTWEMDVQVICESAAGTTEGSITRTYARMLEKSIQRAPAWWLWSHRRWK</sequence>
<dbReference type="Proteomes" id="UP001220610">
    <property type="component" value="Chromosome"/>
</dbReference>
<evidence type="ECO:0000256" key="5">
    <source>
        <dbReference type="ARBA" id="ARBA00023136"/>
    </source>
</evidence>
<reference evidence="7" key="1">
    <citation type="submission" date="2023-03" db="EMBL/GenBank/DDBJ databases">
        <title>Andean soil-derived lignocellulolytic bacterial consortium as a source of novel taxa and putative plastic-active enzymes.</title>
        <authorList>
            <person name="Diaz-Garcia L."/>
            <person name="Chuvochina M."/>
            <person name="Feuerriegel G."/>
            <person name="Bunk B."/>
            <person name="Sproer C."/>
            <person name="Streit W.R."/>
            <person name="Rodriguez L.M."/>
            <person name="Overmann J."/>
            <person name="Jimenez D.J."/>
        </authorList>
    </citation>
    <scope>NUCLEOTIDE SEQUENCE</scope>
    <source>
        <strain evidence="7">MAG 7</strain>
    </source>
</reference>
<evidence type="ECO:0000256" key="6">
    <source>
        <dbReference type="ARBA" id="ARBA00023315"/>
    </source>
</evidence>
<evidence type="ECO:0000256" key="4">
    <source>
        <dbReference type="ARBA" id="ARBA00022679"/>
    </source>
</evidence>
<dbReference type="GO" id="GO:0005886">
    <property type="term" value="C:plasma membrane"/>
    <property type="evidence" value="ECO:0007669"/>
    <property type="project" value="UniProtKB-SubCell"/>
</dbReference>
<keyword evidence="5" id="KW-0472">Membrane</keyword>
<protein>
    <submittedName>
        <fullName evidence="7">Lysophospholipid acyltransferase family protein</fullName>
    </submittedName>
</protein>
<dbReference type="Pfam" id="PF03279">
    <property type="entry name" value="Lip_A_acyltrans"/>
    <property type="match status" value="1"/>
</dbReference>
<dbReference type="PANTHER" id="PTHR30606">
    <property type="entry name" value="LIPID A BIOSYNTHESIS LAUROYL ACYLTRANSFERASE"/>
    <property type="match status" value="1"/>
</dbReference>